<dbReference type="Proteomes" id="UP000054166">
    <property type="component" value="Unassembled WGS sequence"/>
</dbReference>
<evidence type="ECO:0000313" key="3">
    <source>
        <dbReference type="EMBL" id="KIM75566.1"/>
    </source>
</evidence>
<keyword evidence="2" id="KW-1133">Transmembrane helix</keyword>
<evidence type="ECO:0000313" key="4">
    <source>
        <dbReference type="Proteomes" id="UP000054166"/>
    </source>
</evidence>
<sequence length="57" mass="7022">MLTIRRLNKPEERNYDPILNFVLWVMLIIYIHLKARDPEKNRRNHHSQILDSKIVRN</sequence>
<evidence type="ECO:0000256" key="1">
    <source>
        <dbReference type="SAM" id="MobiDB-lite"/>
    </source>
</evidence>
<accession>A0A0C3F6J1</accession>
<evidence type="ECO:0000256" key="2">
    <source>
        <dbReference type="SAM" id="Phobius"/>
    </source>
</evidence>
<organism evidence="3 4">
    <name type="scientific">Piloderma croceum (strain F 1598)</name>
    <dbReference type="NCBI Taxonomy" id="765440"/>
    <lineage>
        <taxon>Eukaryota</taxon>
        <taxon>Fungi</taxon>
        <taxon>Dikarya</taxon>
        <taxon>Basidiomycota</taxon>
        <taxon>Agaricomycotina</taxon>
        <taxon>Agaricomycetes</taxon>
        <taxon>Agaricomycetidae</taxon>
        <taxon>Atheliales</taxon>
        <taxon>Atheliaceae</taxon>
        <taxon>Piloderma</taxon>
    </lineage>
</organism>
<gene>
    <name evidence="3" type="ORF">PILCRDRAFT_827119</name>
</gene>
<feature type="region of interest" description="Disordered" evidence="1">
    <location>
        <begin position="38"/>
        <end position="57"/>
    </location>
</feature>
<dbReference type="AlphaFoldDB" id="A0A0C3F6J1"/>
<reference evidence="4" key="2">
    <citation type="submission" date="2015-01" db="EMBL/GenBank/DDBJ databases">
        <title>Evolutionary Origins and Diversification of the Mycorrhizal Mutualists.</title>
        <authorList>
            <consortium name="DOE Joint Genome Institute"/>
            <consortium name="Mycorrhizal Genomics Consortium"/>
            <person name="Kohler A."/>
            <person name="Kuo A."/>
            <person name="Nagy L.G."/>
            <person name="Floudas D."/>
            <person name="Copeland A."/>
            <person name="Barry K.W."/>
            <person name="Cichocki N."/>
            <person name="Veneault-Fourrey C."/>
            <person name="LaButti K."/>
            <person name="Lindquist E.A."/>
            <person name="Lipzen A."/>
            <person name="Lundell T."/>
            <person name="Morin E."/>
            <person name="Murat C."/>
            <person name="Riley R."/>
            <person name="Ohm R."/>
            <person name="Sun H."/>
            <person name="Tunlid A."/>
            <person name="Henrissat B."/>
            <person name="Grigoriev I.V."/>
            <person name="Hibbett D.S."/>
            <person name="Martin F."/>
        </authorList>
    </citation>
    <scope>NUCLEOTIDE SEQUENCE [LARGE SCALE GENOMIC DNA]</scope>
    <source>
        <strain evidence="4">F 1598</strain>
    </source>
</reference>
<keyword evidence="2" id="KW-0472">Membrane</keyword>
<proteinExistence type="predicted"/>
<keyword evidence="4" id="KW-1185">Reference proteome</keyword>
<dbReference type="EMBL" id="KN833045">
    <property type="protein sequence ID" value="KIM75566.1"/>
    <property type="molecule type" value="Genomic_DNA"/>
</dbReference>
<feature type="transmembrane region" description="Helical" evidence="2">
    <location>
        <begin position="15"/>
        <end position="33"/>
    </location>
</feature>
<name>A0A0C3F6J1_PILCF</name>
<keyword evidence="2" id="KW-0812">Transmembrane</keyword>
<dbReference type="HOGENOM" id="CLU_2997270_0_0_1"/>
<dbReference type="InParanoid" id="A0A0C3F6J1"/>
<reference evidence="3 4" key="1">
    <citation type="submission" date="2014-04" db="EMBL/GenBank/DDBJ databases">
        <authorList>
            <consortium name="DOE Joint Genome Institute"/>
            <person name="Kuo A."/>
            <person name="Tarkka M."/>
            <person name="Buscot F."/>
            <person name="Kohler A."/>
            <person name="Nagy L.G."/>
            <person name="Floudas D."/>
            <person name="Copeland A."/>
            <person name="Barry K.W."/>
            <person name="Cichocki N."/>
            <person name="Veneault-Fourrey C."/>
            <person name="LaButti K."/>
            <person name="Lindquist E.A."/>
            <person name="Lipzen A."/>
            <person name="Lundell T."/>
            <person name="Morin E."/>
            <person name="Murat C."/>
            <person name="Sun H."/>
            <person name="Tunlid A."/>
            <person name="Henrissat B."/>
            <person name="Grigoriev I.V."/>
            <person name="Hibbett D.S."/>
            <person name="Martin F."/>
            <person name="Nordberg H.P."/>
            <person name="Cantor M.N."/>
            <person name="Hua S.X."/>
        </authorList>
    </citation>
    <scope>NUCLEOTIDE SEQUENCE [LARGE SCALE GENOMIC DNA]</scope>
    <source>
        <strain evidence="3 4">F 1598</strain>
    </source>
</reference>
<protein>
    <submittedName>
        <fullName evidence="3">Uncharacterized protein</fullName>
    </submittedName>
</protein>